<name>A0A2C8ZB85_9MICO</name>
<feature type="domain" description="PucR C-terminal helix-turn-helix" evidence="2">
    <location>
        <begin position="309"/>
        <end position="363"/>
    </location>
</feature>
<evidence type="ECO:0000259" key="3">
    <source>
        <dbReference type="Pfam" id="PF17853"/>
    </source>
</evidence>
<comment type="similarity">
    <text evidence="1">Belongs to the CdaR family.</text>
</comment>
<dbReference type="PANTHER" id="PTHR33744">
    <property type="entry name" value="CARBOHYDRATE DIACID REGULATOR"/>
    <property type="match status" value="1"/>
</dbReference>
<evidence type="ECO:0000313" key="4">
    <source>
        <dbReference type="EMBL" id="SOE61348.1"/>
    </source>
</evidence>
<feature type="domain" description="CdaR GGDEF-like" evidence="3">
    <location>
        <begin position="155"/>
        <end position="258"/>
    </location>
</feature>
<dbReference type="InterPro" id="IPR042070">
    <property type="entry name" value="PucR_C-HTH_sf"/>
</dbReference>
<protein>
    <submittedName>
        <fullName evidence="4">Purine catabolism regulatory protein</fullName>
    </submittedName>
</protein>
<evidence type="ECO:0000256" key="1">
    <source>
        <dbReference type="ARBA" id="ARBA00006754"/>
    </source>
</evidence>
<reference evidence="4 5" key="1">
    <citation type="submission" date="2017-09" db="EMBL/GenBank/DDBJ databases">
        <authorList>
            <person name="Ehlers B."/>
            <person name="Leendertz F.H."/>
        </authorList>
    </citation>
    <scope>NUCLEOTIDE SEQUENCE [LARGE SCALE GENOMIC DNA]</scope>
    <source>
        <strain evidence="4 5">CGMCC 1.05381</strain>
    </source>
</reference>
<dbReference type="Pfam" id="PF17853">
    <property type="entry name" value="GGDEF_2"/>
    <property type="match status" value="1"/>
</dbReference>
<dbReference type="InterPro" id="IPR041522">
    <property type="entry name" value="CdaR_GGDEF"/>
</dbReference>
<dbReference type="PANTHER" id="PTHR33744:SF1">
    <property type="entry name" value="DNA-BINDING TRANSCRIPTIONAL ACTIVATOR ADER"/>
    <property type="match status" value="1"/>
</dbReference>
<proteinExistence type="inferred from homology"/>
<dbReference type="Pfam" id="PF13556">
    <property type="entry name" value="HTH_30"/>
    <property type="match status" value="1"/>
</dbReference>
<dbReference type="Proteomes" id="UP000219440">
    <property type="component" value="Unassembled WGS sequence"/>
</dbReference>
<dbReference type="Gene3D" id="1.10.10.2840">
    <property type="entry name" value="PucR C-terminal helix-turn-helix domain"/>
    <property type="match status" value="1"/>
</dbReference>
<gene>
    <name evidence="4" type="ORF">SAMN06296378_1249</name>
</gene>
<dbReference type="EMBL" id="OCST01000002">
    <property type="protein sequence ID" value="SOE61348.1"/>
    <property type="molecule type" value="Genomic_DNA"/>
</dbReference>
<dbReference type="OrthoDB" id="3170447at2"/>
<dbReference type="RefSeq" id="WP_097060353.1">
    <property type="nucleotide sequence ID" value="NZ_BMLC01000001.1"/>
</dbReference>
<evidence type="ECO:0000259" key="2">
    <source>
        <dbReference type="Pfam" id="PF13556"/>
    </source>
</evidence>
<dbReference type="InterPro" id="IPR025736">
    <property type="entry name" value="PucR_C-HTH_dom"/>
</dbReference>
<evidence type="ECO:0000313" key="5">
    <source>
        <dbReference type="Proteomes" id="UP000219440"/>
    </source>
</evidence>
<organism evidence="4 5">
    <name type="scientific">Salinibacterium xinjiangense</name>
    <dbReference type="NCBI Taxonomy" id="386302"/>
    <lineage>
        <taxon>Bacteria</taxon>
        <taxon>Bacillati</taxon>
        <taxon>Actinomycetota</taxon>
        <taxon>Actinomycetes</taxon>
        <taxon>Micrococcales</taxon>
        <taxon>Microbacteriaceae</taxon>
        <taxon>Salinibacterium</taxon>
    </lineage>
</organism>
<sequence length="368" mass="39971">MAGHDHALAEDRLISEALARLTAAARRGGTEAILTEIARLLDGWAALIDRYGKPVSAFGAARVHLDDATSFALNRTRKIRNTTMQLQPVGHGQDPRAFLVVSARGGSEGRTRALAVQAASLLDLTFFAQRDGKVDEIARADIVDVLLSGNAPLARKLANRWGLTGEKLVAIALKSRSRAVVLETQVLDWLIELQVPLTTRALDGEIVVFLAPEVVPTWIHKVEHEAQAGVPVRCGIGKPTVLADLAVSLEQARQALDVAIADPRPCLLFEQLPMVDLVIRNLSPTTISALYDPLRALGDEDSGNQLALSLRVFLAENGSWETAASQLGIHRHTLKNRMHRVEELTGLSMSRADDRFRAWLALQSKASG</sequence>
<keyword evidence="5" id="KW-1185">Reference proteome</keyword>
<accession>A0A2C8ZB85</accession>
<dbReference type="InterPro" id="IPR051448">
    <property type="entry name" value="CdaR-like_regulators"/>
</dbReference>
<dbReference type="AlphaFoldDB" id="A0A2C8ZB85"/>